<name>A0AAU7P1P4_9GAMM</name>
<keyword evidence="1" id="KW-0812">Transmembrane</keyword>
<dbReference type="EMBL" id="CP157744">
    <property type="protein sequence ID" value="XBS22856.1"/>
    <property type="molecule type" value="Genomic_DNA"/>
</dbReference>
<keyword evidence="1" id="KW-1133">Transmembrane helix</keyword>
<protein>
    <submittedName>
        <fullName evidence="2">Type II secretion system protein</fullName>
    </submittedName>
</protein>
<dbReference type="Pfam" id="PF07963">
    <property type="entry name" value="N_methyl"/>
    <property type="match status" value="1"/>
</dbReference>
<dbReference type="AlphaFoldDB" id="A0AAU7P1P4"/>
<reference evidence="2 3" key="1">
    <citation type="journal article" date="2024" name="Microbiology">
        <title>Methylomarinum rosea sp. nov., a novel halophilic methanotrophic bacterium from the hypersaline Lake Elton.</title>
        <authorList>
            <person name="Suleimanov R.Z."/>
            <person name="Oshkin I.Y."/>
            <person name="Danilova O.V."/>
            <person name="Suzina N.E."/>
            <person name="Dedysh S.N."/>
        </authorList>
    </citation>
    <scope>NUCLEOTIDE SEQUENCE [LARGE SCALE GENOMIC DNA]</scope>
    <source>
        <strain evidence="2 3">Ch1-1</strain>
        <plasmid evidence="3">unnamed2</plasmid>
    </source>
</reference>
<dbReference type="RefSeq" id="WP_305910463.1">
    <property type="nucleotide sequence ID" value="NZ_CP157744.1"/>
</dbReference>
<geneLocation type="plasmid" evidence="2 3">
    <name>unnamed2</name>
</geneLocation>
<keyword evidence="3" id="KW-1185">Reference proteome</keyword>
<feature type="transmembrane region" description="Helical" evidence="1">
    <location>
        <begin position="12"/>
        <end position="30"/>
    </location>
</feature>
<evidence type="ECO:0000313" key="2">
    <source>
        <dbReference type="EMBL" id="XBS22856.1"/>
    </source>
</evidence>
<sequence length="372" mass="39377">MKSFKNQSGFTLVELIMVMGLLMLASALAIRTQVIEAQRLRADAMGKDIQTYNSAVRSFMVDKGASSVGNYAGVNWLKHAGSCAAGSASKAYLPCGFQSKTKWDKTFVTRIAFTGGDYVGTTQFSPISIGGVVRLDLANRAASKATTTNSANGAPIGGDSYTVDGAGRIIARATTNPGIDPWLRRDGSNSMSGSLNMGGNSISSALDINATRNIVANNNITAARNLRANSSITAGQDIYASRNITAAVNLRANRDISAGRNISATNNMYARDYWISRKGKYASQGVHYMTIARNGNYVPKPACNSSIGSSPQVFVTPVMYSDNSNGRAIGAVQVWASNAGSSWRINIRILVSSGWVSAPSSYRLAAVSTKCS</sequence>
<evidence type="ECO:0000313" key="3">
    <source>
        <dbReference type="Proteomes" id="UP001225378"/>
    </source>
</evidence>
<gene>
    <name evidence="2" type="ORF">Q9L42_021355</name>
</gene>
<accession>A0AAU7P1P4</accession>
<proteinExistence type="predicted"/>
<evidence type="ECO:0000256" key="1">
    <source>
        <dbReference type="SAM" id="Phobius"/>
    </source>
</evidence>
<dbReference type="KEGG" id="mech:Q9L42_021355"/>
<keyword evidence="2" id="KW-0614">Plasmid</keyword>
<dbReference type="InterPro" id="IPR012902">
    <property type="entry name" value="N_methyl_site"/>
</dbReference>
<dbReference type="Proteomes" id="UP001225378">
    <property type="component" value="Plasmid unnamed2"/>
</dbReference>
<keyword evidence="1" id="KW-0472">Membrane</keyword>
<dbReference type="PROSITE" id="PS00409">
    <property type="entry name" value="PROKAR_NTER_METHYL"/>
    <property type="match status" value="1"/>
</dbReference>
<organism evidence="2 3">
    <name type="scientific">Methylomarinum roseum</name>
    <dbReference type="NCBI Taxonomy" id="3067653"/>
    <lineage>
        <taxon>Bacteria</taxon>
        <taxon>Pseudomonadati</taxon>
        <taxon>Pseudomonadota</taxon>
        <taxon>Gammaproteobacteria</taxon>
        <taxon>Methylococcales</taxon>
        <taxon>Methylococcaceae</taxon>
        <taxon>Methylomarinum</taxon>
    </lineage>
</organism>